<dbReference type="Proteomes" id="UP000526625">
    <property type="component" value="Unassembled WGS sequence"/>
</dbReference>
<keyword evidence="5" id="KW-1185">Reference proteome</keyword>
<keyword evidence="1" id="KW-1133">Transmembrane helix</keyword>
<dbReference type="EMBL" id="JACHBF010000001">
    <property type="protein sequence ID" value="MBB6490159.1"/>
    <property type="molecule type" value="Genomic_DNA"/>
</dbReference>
<feature type="transmembrane region" description="Helical" evidence="1">
    <location>
        <begin position="196"/>
        <end position="216"/>
    </location>
</feature>
<evidence type="ECO:0000313" key="3">
    <source>
        <dbReference type="EMBL" id="NEV14976.1"/>
    </source>
</evidence>
<reference evidence="3 4" key="1">
    <citation type="submission" date="2020-02" db="EMBL/GenBank/DDBJ databases">
        <title>Draft genome sequence of Rhizobium tropici.</title>
        <authorList>
            <person name="Khayi S."/>
            <person name="Jemo M."/>
        </authorList>
    </citation>
    <scope>NUCLEOTIDE SEQUENCE [LARGE SCALE GENOMIC DNA]</scope>
    <source>
        <strain evidence="3 4">A12</strain>
    </source>
</reference>
<keyword evidence="1" id="KW-0472">Membrane</keyword>
<sequence length="242" mass="25848">MFKQTFWVIRTNLALYAVFCICWVGLEFLGESSGKNASGVVGITLLAALGLNVQNSVLSNLNFTAAAKQNKLHFGRYMLKTGVLFLLGIAIMVGSLILIFPRNGKSSPYFTLSLISSFIVSFTIVLSLLGTWLPATIHGVNKSLADAFRRGWPRFFSTGAHVLAGICIPIIISLGASMAVSMVSGLNLLESGGLSAPAIVFSSASSVLQAVGWTYVSVALARRYMEAENIGSPSQELLTVFT</sequence>
<organism evidence="3 4">
    <name type="scientific">Rhizobium tropici</name>
    <dbReference type="NCBI Taxonomy" id="398"/>
    <lineage>
        <taxon>Bacteria</taxon>
        <taxon>Pseudomonadati</taxon>
        <taxon>Pseudomonadota</taxon>
        <taxon>Alphaproteobacteria</taxon>
        <taxon>Hyphomicrobiales</taxon>
        <taxon>Rhizobiaceae</taxon>
        <taxon>Rhizobium/Agrobacterium group</taxon>
        <taxon>Rhizobium</taxon>
    </lineage>
</organism>
<evidence type="ECO:0000256" key="1">
    <source>
        <dbReference type="SAM" id="Phobius"/>
    </source>
</evidence>
<dbReference type="Proteomes" id="UP000471190">
    <property type="component" value="Unassembled WGS sequence"/>
</dbReference>
<keyword evidence="1" id="KW-0812">Transmembrane</keyword>
<dbReference type="EMBL" id="JAADZA010000060">
    <property type="protein sequence ID" value="NEV14976.1"/>
    <property type="molecule type" value="Genomic_DNA"/>
</dbReference>
<comment type="caution">
    <text evidence="3">The sequence shown here is derived from an EMBL/GenBank/DDBJ whole genome shotgun (WGS) entry which is preliminary data.</text>
</comment>
<protein>
    <submittedName>
        <fullName evidence="3">Uncharacterized protein</fullName>
    </submittedName>
</protein>
<evidence type="ECO:0000313" key="5">
    <source>
        <dbReference type="Proteomes" id="UP000526625"/>
    </source>
</evidence>
<dbReference type="RefSeq" id="WP_015338968.1">
    <property type="nucleotide sequence ID" value="NZ_JAADZA010000060.1"/>
</dbReference>
<feature type="transmembrane region" description="Helical" evidence="1">
    <location>
        <begin position="7"/>
        <end position="26"/>
    </location>
</feature>
<proteinExistence type="predicted"/>
<gene>
    <name evidence="2" type="ORF">GGD45_000543</name>
    <name evidence="3" type="ORF">GXW80_28825</name>
</gene>
<feature type="transmembrane region" description="Helical" evidence="1">
    <location>
        <begin position="155"/>
        <end position="176"/>
    </location>
</feature>
<feature type="transmembrane region" description="Helical" evidence="1">
    <location>
        <begin position="79"/>
        <end position="100"/>
    </location>
</feature>
<reference evidence="2 5" key="2">
    <citation type="submission" date="2020-08" db="EMBL/GenBank/DDBJ databases">
        <title>Genomic Encyclopedia of Type Strains, Phase IV (KMG-V): Genome sequencing to study the core and pangenomes of soil and plant-associated prokaryotes.</title>
        <authorList>
            <person name="Whitman W."/>
        </authorList>
    </citation>
    <scope>NUCLEOTIDE SEQUENCE [LARGE SCALE GENOMIC DNA]</scope>
    <source>
        <strain evidence="2 5">SEMIA 4059</strain>
    </source>
</reference>
<feature type="transmembrane region" description="Helical" evidence="1">
    <location>
        <begin position="112"/>
        <end position="135"/>
    </location>
</feature>
<accession>A0A6P1CF46</accession>
<name>A0A6P1CF46_RHITR</name>
<feature type="transmembrane region" description="Helical" evidence="1">
    <location>
        <begin position="38"/>
        <end position="58"/>
    </location>
</feature>
<dbReference type="AlphaFoldDB" id="A0A6P1CF46"/>
<evidence type="ECO:0000313" key="4">
    <source>
        <dbReference type="Proteomes" id="UP000471190"/>
    </source>
</evidence>
<evidence type="ECO:0000313" key="2">
    <source>
        <dbReference type="EMBL" id="MBB6490159.1"/>
    </source>
</evidence>